<dbReference type="InterPro" id="IPR021527">
    <property type="entry name" value="DUF2795"/>
</dbReference>
<name>A0ABQ7FH09_9ACTN</name>
<accession>A0ABQ7FH09</accession>
<feature type="compositionally biased region" description="Basic and acidic residues" evidence="1">
    <location>
        <begin position="30"/>
        <end position="39"/>
    </location>
</feature>
<protein>
    <submittedName>
        <fullName evidence="2">DUF2795 domain-containing protein</fullName>
    </submittedName>
</protein>
<dbReference type="EMBL" id="WHPN01000365">
    <property type="protein sequence ID" value="KAF4406522.1"/>
    <property type="molecule type" value="Genomic_DNA"/>
</dbReference>
<feature type="region of interest" description="Disordered" evidence="1">
    <location>
        <begin position="1"/>
        <end position="82"/>
    </location>
</feature>
<organism evidence="2 3">
    <name type="scientific">Streptomyces lycii</name>
    <dbReference type="NCBI Taxonomy" id="2654337"/>
    <lineage>
        <taxon>Bacteria</taxon>
        <taxon>Bacillati</taxon>
        <taxon>Actinomycetota</taxon>
        <taxon>Actinomycetes</taxon>
        <taxon>Kitasatosporales</taxon>
        <taxon>Streptomycetaceae</taxon>
        <taxon>Streptomyces</taxon>
    </lineage>
</organism>
<reference evidence="2 3" key="1">
    <citation type="submission" date="2019-10" db="EMBL/GenBank/DDBJ databases">
        <title>Streptomyces tenebrisbrunneis sp.nov., an endogenous actinomycete isolated from of Lycium ruthenicum.</title>
        <authorList>
            <person name="Ma L."/>
        </authorList>
    </citation>
    <scope>NUCLEOTIDE SEQUENCE [LARGE SCALE GENOMIC DNA]</scope>
    <source>
        <strain evidence="2 3">TRM 66187</strain>
    </source>
</reference>
<evidence type="ECO:0000313" key="3">
    <source>
        <dbReference type="Proteomes" id="UP000621266"/>
    </source>
</evidence>
<dbReference type="Pfam" id="PF11387">
    <property type="entry name" value="DUF2795"/>
    <property type="match status" value="1"/>
</dbReference>
<comment type="caution">
    <text evidence="2">The sequence shown here is derived from an EMBL/GenBank/DDBJ whole genome shotgun (WGS) entry which is preliminary data.</text>
</comment>
<proteinExistence type="predicted"/>
<sequence>MQRGSDRLNVHHDDEMKHQLQGMLRSGHPTRAEGWHDPEPEADDDPDIGHGPTGQPGDAERADEELRSELARHLGRTPFPGKRGALLRTLRERYAPDRLVGMVEQLPDNETYENVQEVMAALGRKPRA</sequence>
<feature type="compositionally biased region" description="Basic and acidic residues" evidence="1">
    <location>
        <begin position="58"/>
        <end position="72"/>
    </location>
</feature>
<evidence type="ECO:0000313" key="2">
    <source>
        <dbReference type="EMBL" id="KAF4406522.1"/>
    </source>
</evidence>
<feature type="compositionally biased region" description="Basic and acidic residues" evidence="1">
    <location>
        <begin position="1"/>
        <end position="18"/>
    </location>
</feature>
<evidence type="ECO:0000256" key="1">
    <source>
        <dbReference type="SAM" id="MobiDB-lite"/>
    </source>
</evidence>
<keyword evidence="3" id="KW-1185">Reference proteome</keyword>
<dbReference type="Proteomes" id="UP000621266">
    <property type="component" value="Unassembled WGS sequence"/>
</dbReference>
<gene>
    <name evidence="2" type="ORF">GCU69_24550</name>
</gene>